<sequence length="635" mass="63070">MRLLKSALGLALAATGGTVAAAQPALADTAGLPHAVGGFAAPTTRVNAKTPSMRAMDVLPDSASLVTNLPPVGDQGQISSCVAWTIAHSIMGYYAKRDGGTGAPYAPLYLYMRSVAKGGAPNAGLNPAATLQEATANGVDTQDDYVQGIYGYQTAPTAAEIANAANYKLSGWTTLWTGDRQGDKAKAAIKTAIAAGSPVAIGIPVFKDFMYLRGDTLYNTLTGASLGGHMITAYAYDADGIWIRNQWGTGWGASGDAHLSWSFVTTDVQAAYTVGGVKTPEKAVVPAPAVTSLSVVRGPVAGGTQVVVNGANLASATAVTFGGVAAKFTKAEANGVTTLTATAPAHAKGIVDVTVTNATGISALNALAKYTYVPAAPAVTKLSASSSSTAGGDVITVTGTDFTEASVVKLGAAAVAGFKVVAPTTLTFPVPAGLAAGGYDVTVTTPYGTSTAVPAGRLTLVAPPAPTVSALSVNSGSTIAPTTVTVTGTGFGSLKAVTAGGVAVPFTRLSDTQLTVTMPIHAAGKVTLKLTNAGGSFEATALPFTYVAPAVPTVATLSPNAGGTKISTTVTLTGANLGGATKVTVNGAVVSFTKISDTQLKIVLPPHAAGAATVQVTTPGGTSAAAAAATFTYKV</sequence>
<dbReference type="SMART" id="SM00429">
    <property type="entry name" value="IPT"/>
    <property type="match status" value="4"/>
</dbReference>
<feature type="signal peptide" evidence="2">
    <location>
        <begin position="1"/>
        <end position="21"/>
    </location>
</feature>
<dbReference type="SMART" id="SM00645">
    <property type="entry name" value="Pept_C1"/>
    <property type="match status" value="1"/>
</dbReference>
<dbReference type="GO" id="GO:0005975">
    <property type="term" value="P:carbohydrate metabolic process"/>
    <property type="evidence" value="ECO:0007669"/>
    <property type="project" value="UniProtKB-ARBA"/>
</dbReference>
<feature type="domain" description="Peptidase C1A papain C-terminal" evidence="4">
    <location>
        <begin position="59"/>
        <end position="272"/>
    </location>
</feature>
<comment type="caution">
    <text evidence="5">The sequence shown here is derived from an EMBL/GenBank/DDBJ whole genome shotgun (WGS) entry which is preliminary data.</text>
</comment>
<feature type="domain" description="IPT/TIG" evidence="3">
    <location>
        <begin position="465"/>
        <end position="547"/>
    </location>
</feature>
<feature type="chain" id="PRO_5040833605" description="IPT/TIG domain-containing protein" evidence="2">
    <location>
        <begin position="22"/>
        <end position="635"/>
    </location>
</feature>
<dbReference type="PANTHER" id="PTHR46769:SF2">
    <property type="entry name" value="FIBROCYSTIN-L ISOFORM 2 PRECURSOR-RELATED"/>
    <property type="match status" value="1"/>
</dbReference>
<feature type="domain" description="IPT/TIG" evidence="3">
    <location>
        <begin position="551"/>
        <end position="634"/>
    </location>
</feature>
<evidence type="ECO:0000256" key="2">
    <source>
        <dbReference type="SAM" id="SignalP"/>
    </source>
</evidence>
<name>A0A9W6NMH2_9ACTN</name>
<accession>A0A9W6NMH2</accession>
<dbReference type="EMBL" id="BSFP01000019">
    <property type="protein sequence ID" value="GLL01932.1"/>
    <property type="molecule type" value="Genomic_DNA"/>
</dbReference>
<keyword evidence="1 2" id="KW-0732">Signal</keyword>
<keyword evidence="6" id="KW-1185">Reference proteome</keyword>
<feature type="domain" description="IPT/TIG" evidence="3">
    <location>
        <begin position="287"/>
        <end position="373"/>
    </location>
</feature>
<evidence type="ECO:0000259" key="3">
    <source>
        <dbReference type="SMART" id="SM00429"/>
    </source>
</evidence>
<dbReference type="InterPro" id="IPR002909">
    <property type="entry name" value="IPT_dom"/>
</dbReference>
<dbReference type="AlphaFoldDB" id="A0A9W6NMH2"/>
<organism evidence="5 6">
    <name type="scientific">Dactylosporangium matsuzakiense</name>
    <dbReference type="NCBI Taxonomy" id="53360"/>
    <lineage>
        <taxon>Bacteria</taxon>
        <taxon>Bacillati</taxon>
        <taxon>Actinomycetota</taxon>
        <taxon>Actinomycetes</taxon>
        <taxon>Micromonosporales</taxon>
        <taxon>Micromonosporaceae</taxon>
        <taxon>Dactylosporangium</taxon>
    </lineage>
</organism>
<reference evidence="5" key="1">
    <citation type="journal article" date="2014" name="Int. J. Syst. Evol. Microbiol.">
        <title>Complete genome sequence of Corynebacterium casei LMG S-19264T (=DSM 44701T), isolated from a smear-ripened cheese.</title>
        <authorList>
            <consortium name="US DOE Joint Genome Institute (JGI-PGF)"/>
            <person name="Walter F."/>
            <person name="Albersmeier A."/>
            <person name="Kalinowski J."/>
            <person name="Ruckert C."/>
        </authorList>
    </citation>
    <scope>NUCLEOTIDE SEQUENCE</scope>
    <source>
        <strain evidence="5">VKM Ac-1321</strain>
    </source>
</reference>
<dbReference type="PANTHER" id="PTHR46769">
    <property type="entry name" value="POLYCYSTIC KIDNEY AND HEPATIC DISEASE 1 (AUTOSOMAL RECESSIVE)-LIKE 1"/>
    <property type="match status" value="1"/>
</dbReference>
<dbReference type="SUPFAM" id="SSF54001">
    <property type="entry name" value="Cysteine proteinases"/>
    <property type="match status" value="1"/>
</dbReference>
<protein>
    <recommendedName>
        <fullName evidence="7">IPT/TIG domain-containing protein</fullName>
    </recommendedName>
</protein>
<dbReference type="InterPro" id="IPR052387">
    <property type="entry name" value="Fibrocystin"/>
</dbReference>
<dbReference type="InterPro" id="IPR014756">
    <property type="entry name" value="Ig_E-set"/>
</dbReference>
<dbReference type="Pfam" id="PF00112">
    <property type="entry name" value="Peptidase_C1"/>
    <property type="match status" value="1"/>
</dbReference>
<dbReference type="CDD" id="cd00603">
    <property type="entry name" value="IPT_PCSR"/>
    <property type="match status" value="1"/>
</dbReference>
<dbReference type="Gene3D" id="3.90.70.10">
    <property type="entry name" value="Cysteine proteinases"/>
    <property type="match status" value="1"/>
</dbReference>
<dbReference type="InterPro" id="IPR000668">
    <property type="entry name" value="Peptidase_C1A_C"/>
</dbReference>
<proteinExistence type="predicted"/>
<evidence type="ECO:0000256" key="1">
    <source>
        <dbReference type="ARBA" id="ARBA00022729"/>
    </source>
</evidence>
<reference evidence="5" key="2">
    <citation type="submission" date="2023-01" db="EMBL/GenBank/DDBJ databases">
        <authorList>
            <person name="Sun Q."/>
            <person name="Evtushenko L."/>
        </authorList>
    </citation>
    <scope>NUCLEOTIDE SEQUENCE</scope>
    <source>
        <strain evidence="5">VKM Ac-1321</strain>
    </source>
</reference>
<evidence type="ECO:0008006" key="7">
    <source>
        <dbReference type="Google" id="ProtNLM"/>
    </source>
</evidence>
<dbReference type="RefSeq" id="WP_261961720.1">
    <property type="nucleotide sequence ID" value="NZ_BAAAXA010000001.1"/>
</dbReference>
<evidence type="ECO:0000313" key="5">
    <source>
        <dbReference type="EMBL" id="GLL01932.1"/>
    </source>
</evidence>
<dbReference type="Pfam" id="PF01833">
    <property type="entry name" value="TIG"/>
    <property type="match status" value="4"/>
</dbReference>
<dbReference type="Gene3D" id="2.60.40.10">
    <property type="entry name" value="Immunoglobulins"/>
    <property type="match status" value="4"/>
</dbReference>
<dbReference type="SUPFAM" id="SSF81296">
    <property type="entry name" value="E set domains"/>
    <property type="match status" value="4"/>
</dbReference>
<dbReference type="GO" id="GO:0008234">
    <property type="term" value="F:cysteine-type peptidase activity"/>
    <property type="evidence" value="ECO:0007669"/>
    <property type="project" value="InterPro"/>
</dbReference>
<dbReference type="Proteomes" id="UP001143480">
    <property type="component" value="Unassembled WGS sequence"/>
</dbReference>
<dbReference type="InterPro" id="IPR038765">
    <property type="entry name" value="Papain-like_cys_pep_sf"/>
</dbReference>
<dbReference type="GO" id="GO:0006508">
    <property type="term" value="P:proteolysis"/>
    <property type="evidence" value="ECO:0007669"/>
    <property type="project" value="InterPro"/>
</dbReference>
<evidence type="ECO:0000259" key="4">
    <source>
        <dbReference type="SMART" id="SM00645"/>
    </source>
</evidence>
<dbReference type="InterPro" id="IPR013783">
    <property type="entry name" value="Ig-like_fold"/>
</dbReference>
<evidence type="ECO:0000313" key="6">
    <source>
        <dbReference type="Proteomes" id="UP001143480"/>
    </source>
</evidence>
<gene>
    <name evidence="5" type="ORF">GCM10017581_036740</name>
</gene>
<feature type="domain" description="IPT/TIG" evidence="3">
    <location>
        <begin position="376"/>
        <end position="461"/>
    </location>
</feature>
<dbReference type="CDD" id="cd00102">
    <property type="entry name" value="IPT"/>
    <property type="match status" value="1"/>
</dbReference>